<organism evidence="2 3">
    <name type="scientific">Clostridium bovifaecis</name>
    <dbReference type="NCBI Taxonomy" id="2184719"/>
    <lineage>
        <taxon>Bacteria</taxon>
        <taxon>Bacillati</taxon>
        <taxon>Bacillota</taxon>
        <taxon>Clostridia</taxon>
        <taxon>Eubacteriales</taxon>
        <taxon>Clostridiaceae</taxon>
        <taxon>Clostridium</taxon>
    </lineage>
</organism>
<gene>
    <name evidence="2" type="ORF">GOM49_11560</name>
</gene>
<name>A0A6I6EPQ2_9CLOT</name>
<proteinExistence type="predicted"/>
<dbReference type="AlphaFoldDB" id="A0A6I6EPQ2"/>
<dbReference type="EMBL" id="CP046522">
    <property type="protein sequence ID" value="QGU95639.1"/>
    <property type="molecule type" value="Genomic_DNA"/>
</dbReference>
<keyword evidence="1" id="KW-0472">Membrane</keyword>
<protein>
    <recommendedName>
        <fullName evidence="4">ABC transporter</fullName>
    </recommendedName>
</protein>
<evidence type="ECO:0000256" key="1">
    <source>
        <dbReference type="SAM" id="Phobius"/>
    </source>
</evidence>
<evidence type="ECO:0000313" key="3">
    <source>
        <dbReference type="Proteomes" id="UP000422764"/>
    </source>
</evidence>
<feature type="transmembrane region" description="Helical" evidence="1">
    <location>
        <begin position="37"/>
        <end position="59"/>
    </location>
</feature>
<sequence>MKKGLIPAIIVTIIAAAFLILYALAVTMGLLESNASFIVIILVALVFVILLIMLVMTLVERIKEIKGENKDDISKY</sequence>
<keyword evidence="3" id="KW-1185">Reference proteome</keyword>
<keyword evidence="1" id="KW-1133">Transmembrane helix</keyword>
<evidence type="ECO:0008006" key="4">
    <source>
        <dbReference type="Google" id="ProtNLM"/>
    </source>
</evidence>
<evidence type="ECO:0000313" key="2">
    <source>
        <dbReference type="EMBL" id="QGU95639.1"/>
    </source>
</evidence>
<feature type="transmembrane region" description="Helical" evidence="1">
    <location>
        <begin position="7"/>
        <end position="31"/>
    </location>
</feature>
<keyword evidence="1" id="KW-0812">Transmembrane</keyword>
<reference evidence="2 3" key="1">
    <citation type="submission" date="2019-12" db="EMBL/GenBank/DDBJ databases">
        <title>Genome sequenceing of Clostridium bovifaecis.</title>
        <authorList>
            <person name="Yao Y."/>
        </authorList>
    </citation>
    <scope>NUCLEOTIDE SEQUENCE [LARGE SCALE GENOMIC DNA]</scope>
    <source>
        <strain evidence="2 3">BXX</strain>
    </source>
</reference>
<dbReference type="Proteomes" id="UP000422764">
    <property type="component" value="Chromosome"/>
</dbReference>
<accession>A0A6I6EPQ2</accession>